<dbReference type="CDD" id="cd17471">
    <property type="entry name" value="MFS_Set"/>
    <property type="match status" value="1"/>
</dbReference>
<evidence type="ECO:0000313" key="11">
    <source>
        <dbReference type="EMBL" id="KGM01371.1"/>
    </source>
</evidence>
<dbReference type="Pfam" id="PF07690">
    <property type="entry name" value="MFS_1"/>
    <property type="match status" value="2"/>
</dbReference>
<accession>A0A0A0B7Z5</accession>
<dbReference type="EMBL" id="AXNT01000110">
    <property type="protein sequence ID" value="KGM01371.1"/>
    <property type="molecule type" value="Genomic_DNA"/>
</dbReference>
<organism evidence="11 12">
    <name type="scientific">Cellulomonas cellasea DSM 20118</name>
    <dbReference type="NCBI Taxonomy" id="1408250"/>
    <lineage>
        <taxon>Bacteria</taxon>
        <taxon>Bacillati</taxon>
        <taxon>Actinomycetota</taxon>
        <taxon>Actinomycetes</taxon>
        <taxon>Micrococcales</taxon>
        <taxon>Cellulomonadaceae</taxon>
        <taxon>Cellulomonas</taxon>
    </lineage>
</organism>
<protein>
    <recommendedName>
        <fullName evidence="10">Major facilitator superfamily (MFS) profile domain-containing protein</fullName>
    </recommendedName>
</protein>
<dbReference type="PANTHER" id="PTHR23535:SF2">
    <property type="entry name" value="SUGAR EFFLUX TRANSPORTER A-RELATED"/>
    <property type="match status" value="1"/>
</dbReference>
<evidence type="ECO:0000256" key="9">
    <source>
        <dbReference type="SAM" id="Phobius"/>
    </source>
</evidence>
<sequence>MSTLRTSTPPPTATRLSNRPAASLGMVTGGYAVTMAVFGTTTSLFLADAVGASPGLIGTYVTVCAATAVAVSLVVGWSSDRLADRRIVLAAAALAGAAAALVFSTVPTYAVVLVTGAVLLSLNEAYISQIFAYVKEFADTTGRELTPFSSAVRSVFSAGWIVGPPLGLLLLTQFGFGPMYACAAGLLLVTAVLSRWLFPAVRVRSERSAATVPDGVRRPRPGRVLTSVPRRTWLLLAAVVAVNVADQLYLIDVALYVTQDLGLSATLVGVMAALCAAIEIPLMILVGRVADRIGRLRVTIGAAVVAVGFFSLVPLADSPAALVALQVLNAVWTAVFTTIPLVMVQEEVPGGSGAVSSLYSVTFPVAQMSAGVLLGLVATQAGYRSVFWVCVALCALATVLLVCRAASDRLVDRRATAARPR</sequence>
<gene>
    <name evidence="11" type="ORF">Q760_01825</name>
</gene>
<evidence type="ECO:0000256" key="6">
    <source>
        <dbReference type="ARBA" id="ARBA00022692"/>
    </source>
</evidence>
<dbReference type="PANTHER" id="PTHR23535">
    <property type="entry name" value="SUGAR EFFLUX TRANSPORTER A-RELATED"/>
    <property type="match status" value="1"/>
</dbReference>
<keyword evidence="5" id="KW-0762">Sugar transport</keyword>
<name>A0A0A0B7Z5_9CELL</name>
<feature type="transmembrane region" description="Helical" evidence="9">
    <location>
        <begin position="87"/>
        <end position="106"/>
    </location>
</feature>
<dbReference type="AlphaFoldDB" id="A0A0A0B7Z5"/>
<proteinExistence type="inferred from homology"/>
<reference evidence="11 12" key="1">
    <citation type="submission" date="2013-10" db="EMBL/GenBank/DDBJ databases">
        <authorList>
            <person name="Wang G."/>
            <person name="Zhuang W."/>
        </authorList>
    </citation>
    <scope>NUCLEOTIDE SEQUENCE [LARGE SCALE GENOMIC DNA]</scope>
    <source>
        <strain evidence="11 12">DSM 20118</strain>
    </source>
</reference>
<dbReference type="Proteomes" id="UP000029833">
    <property type="component" value="Unassembled WGS sequence"/>
</dbReference>
<keyword evidence="3" id="KW-0813">Transport</keyword>
<keyword evidence="4" id="KW-1003">Cell membrane</keyword>
<evidence type="ECO:0000256" key="7">
    <source>
        <dbReference type="ARBA" id="ARBA00022989"/>
    </source>
</evidence>
<keyword evidence="7 9" id="KW-1133">Transmembrane helix</keyword>
<dbReference type="SUPFAM" id="SSF103473">
    <property type="entry name" value="MFS general substrate transporter"/>
    <property type="match status" value="1"/>
</dbReference>
<dbReference type="InterPro" id="IPR020846">
    <property type="entry name" value="MFS_dom"/>
</dbReference>
<dbReference type="OrthoDB" id="7337792at2"/>
<evidence type="ECO:0000313" key="12">
    <source>
        <dbReference type="Proteomes" id="UP000029833"/>
    </source>
</evidence>
<feature type="transmembrane region" description="Helical" evidence="9">
    <location>
        <begin position="298"/>
        <end position="316"/>
    </location>
</feature>
<dbReference type="PROSITE" id="PS50850">
    <property type="entry name" value="MFS"/>
    <property type="match status" value="1"/>
</dbReference>
<feature type="transmembrane region" description="Helical" evidence="9">
    <location>
        <begin position="322"/>
        <end position="344"/>
    </location>
</feature>
<feature type="transmembrane region" description="Helical" evidence="9">
    <location>
        <begin position="263"/>
        <end position="286"/>
    </location>
</feature>
<feature type="domain" description="Major facilitator superfamily (MFS) profile" evidence="10">
    <location>
        <begin position="232"/>
        <end position="421"/>
    </location>
</feature>
<dbReference type="InterPro" id="IPR036259">
    <property type="entry name" value="MFS_trans_sf"/>
</dbReference>
<feature type="transmembrane region" description="Helical" evidence="9">
    <location>
        <begin position="57"/>
        <end position="75"/>
    </location>
</feature>
<evidence type="ECO:0000256" key="4">
    <source>
        <dbReference type="ARBA" id="ARBA00022475"/>
    </source>
</evidence>
<evidence type="ECO:0000256" key="5">
    <source>
        <dbReference type="ARBA" id="ARBA00022597"/>
    </source>
</evidence>
<comment type="similarity">
    <text evidence="2">Belongs to the major facilitator superfamily. Set transporter family.</text>
</comment>
<comment type="subcellular location">
    <subcellularLocation>
        <location evidence="1">Cell membrane</location>
        <topology evidence="1">Multi-pass membrane protein</topology>
    </subcellularLocation>
</comment>
<keyword evidence="12" id="KW-1185">Reference proteome</keyword>
<dbReference type="Gene3D" id="1.20.1250.20">
    <property type="entry name" value="MFS general substrate transporter like domains"/>
    <property type="match status" value="2"/>
</dbReference>
<evidence type="ECO:0000256" key="3">
    <source>
        <dbReference type="ARBA" id="ARBA00022448"/>
    </source>
</evidence>
<evidence type="ECO:0000259" key="10">
    <source>
        <dbReference type="PROSITE" id="PS50850"/>
    </source>
</evidence>
<dbReference type="RefSeq" id="WP_052104301.1">
    <property type="nucleotide sequence ID" value="NZ_AXNT01000110.1"/>
</dbReference>
<feature type="transmembrane region" description="Helical" evidence="9">
    <location>
        <begin position="385"/>
        <end position="406"/>
    </location>
</feature>
<feature type="transmembrane region" description="Helical" evidence="9">
    <location>
        <begin position="233"/>
        <end position="257"/>
    </location>
</feature>
<dbReference type="GO" id="GO:0005886">
    <property type="term" value="C:plasma membrane"/>
    <property type="evidence" value="ECO:0007669"/>
    <property type="project" value="UniProtKB-SubCell"/>
</dbReference>
<feature type="transmembrane region" description="Helical" evidence="9">
    <location>
        <begin position="178"/>
        <end position="198"/>
    </location>
</feature>
<dbReference type="InterPro" id="IPR011701">
    <property type="entry name" value="MFS"/>
</dbReference>
<comment type="caution">
    <text evidence="11">The sequence shown here is derived from an EMBL/GenBank/DDBJ whole genome shotgun (WGS) entry which is preliminary data.</text>
</comment>
<feature type="transmembrane region" description="Helical" evidence="9">
    <location>
        <begin position="21"/>
        <end position="45"/>
    </location>
</feature>
<evidence type="ECO:0000256" key="1">
    <source>
        <dbReference type="ARBA" id="ARBA00004651"/>
    </source>
</evidence>
<evidence type="ECO:0000256" key="8">
    <source>
        <dbReference type="ARBA" id="ARBA00023136"/>
    </source>
</evidence>
<dbReference type="GO" id="GO:0022857">
    <property type="term" value="F:transmembrane transporter activity"/>
    <property type="evidence" value="ECO:0007669"/>
    <property type="project" value="InterPro"/>
</dbReference>
<keyword evidence="8 9" id="KW-0472">Membrane</keyword>
<keyword evidence="6 9" id="KW-0812">Transmembrane</keyword>
<evidence type="ECO:0000256" key="2">
    <source>
        <dbReference type="ARBA" id="ARBA00006523"/>
    </source>
</evidence>
<feature type="transmembrane region" description="Helical" evidence="9">
    <location>
        <begin position="356"/>
        <end position="379"/>
    </location>
</feature>